<feature type="compositionally biased region" description="Polar residues" evidence="3">
    <location>
        <begin position="232"/>
        <end position="241"/>
    </location>
</feature>
<dbReference type="Gene3D" id="2.60.40.1190">
    <property type="match status" value="1"/>
</dbReference>
<dbReference type="Gene3D" id="2.60.40.1180">
    <property type="entry name" value="Golgi alpha-mannosidase II"/>
    <property type="match status" value="1"/>
</dbReference>
<dbReference type="InterPro" id="IPR008979">
    <property type="entry name" value="Galactose-bd-like_sf"/>
</dbReference>
<comment type="caution">
    <text evidence="5">The sequence shown here is derived from an EMBL/GenBank/DDBJ whole genome shotgun (WGS) entry which is preliminary data.</text>
</comment>
<dbReference type="EMBL" id="JBHSDS010000008">
    <property type="protein sequence ID" value="MFC4359384.1"/>
    <property type="molecule type" value="Genomic_DNA"/>
</dbReference>
<dbReference type="InterPro" id="IPR019248">
    <property type="entry name" value="Glucodextran_C"/>
</dbReference>
<keyword evidence="1 5" id="KW-0378">Hydrolase</keyword>
<feature type="compositionally biased region" description="Low complexity" evidence="3">
    <location>
        <begin position="924"/>
        <end position="937"/>
    </location>
</feature>
<dbReference type="PROSITE" id="PS51318">
    <property type="entry name" value="TAT"/>
    <property type="match status" value="1"/>
</dbReference>
<feature type="compositionally biased region" description="Basic and acidic residues" evidence="3">
    <location>
        <begin position="939"/>
        <end position="948"/>
    </location>
</feature>
<evidence type="ECO:0000256" key="1">
    <source>
        <dbReference type="ARBA" id="ARBA00022801"/>
    </source>
</evidence>
<dbReference type="InterPro" id="IPR052720">
    <property type="entry name" value="Glycosyl_hydrolase_97"/>
</dbReference>
<proteinExistence type="predicted"/>
<protein>
    <submittedName>
        <fullName evidence="5">Glycoside hydrolase family 97 catalytic domain-containing protein</fullName>
    </submittedName>
</protein>
<dbReference type="RefSeq" id="WP_267622703.1">
    <property type="nucleotide sequence ID" value="NZ_JAODIW010000006.1"/>
</dbReference>
<dbReference type="InterPro" id="IPR029483">
    <property type="entry name" value="GH97_C"/>
</dbReference>
<dbReference type="Pfam" id="PF09985">
    <property type="entry name" value="Glucodextran_C"/>
    <property type="match status" value="1"/>
</dbReference>
<evidence type="ECO:0000313" key="5">
    <source>
        <dbReference type="EMBL" id="MFC4359384.1"/>
    </source>
</evidence>
<dbReference type="CDD" id="cd09626">
    <property type="entry name" value="DOMON_glucodextranase_like"/>
    <property type="match status" value="1"/>
</dbReference>
<keyword evidence="2" id="KW-0326">Glycosidase</keyword>
<dbReference type="InterPro" id="IPR014718">
    <property type="entry name" value="GH-type_carb-bd"/>
</dbReference>
<evidence type="ECO:0000259" key="4">
    <source>
        <dbReference type="PROSITE" id="PS51175"/>
    </source>
</evidence>
<dbReference type="GO" id="GO:0016798">
    <property type="term" value="F:hydrolase activity, acting on glycosyl bonds"/>
    <property type="evidence" value="ECO:0007669"/>
    <property type="project" value="UniProtKB-KW"/>
</dbReference>
<dbReference type="Pfam" id="PF14509">
    <property type="entry name" value="GH97_C"/>
    <property type="match status" value="1"/>
</dbReference>
<dbReference type="SUPFAM" id="SSF49344">
    <property type="entry name" value="CBD9-like"/>
    <property type="match status" value="1"/>
</dbReference>
<dbReference type="Proteomes" id="UP001595921">
    <property type="component" value="Unassembled WGS sequence"/>
</dbReference>
<accession>A0ABD5PF87</accession>
<dbReference type="Gene3D" id="3.20.20.70">
    <property type="entry name" value="Aldolase class I"/>
    <property type="match status" value="1"/>
</dbReference>
<dbReference type="Gene3D" id="2.70.98.10">
    <property type="match status" value="1"/>
</dbReference>
<dbReference type="InterPro" id="IPR005084">
    <property type="entry name" value="CBM6"/>
</dbReference>
<dbReference type="PANTHER" id="PTHR35803">
    <property type="entry name" value="GLUCAN 1,4-ALPHA-GLUCOSIDASE SUSB-RELATED"/>
    <property type="match status" value="1"/>
</dbReference>
<dbReference type="Gene3D" id="2.60.120.260">
    <property type="entry name" value="Galactose-binding domain-like"/>
    <property type="match status" value="1"/>
</dbReference>
<evidence type="ECO:0000313" key="6">
    <source>
        <dbReference type="Proteomes" id="UP001595921"/>
    </source>
</evidence>
<evidence type="ECO:0000256" key="2">
    <source>
        <dbReference type="ARBA" id="ARBA00023295"/>
    </source>
</evidence>
<dbReference type="Pfam" id="PF14508">
    <property type="entry name" value="GH97_N"/>
    <property type="match status" value="1"/>
</dbReference>
<dbReference type="SUPFAM" id="SSF49785">
    <property type="entry name" value="Galactose-binding domain-like"/>
    <property type="match status" value="1"/>
</dbReference>
<dbReference type="Pfam" id="PF10566">
    <property type="entry name" value="Glyco_hydro_97"/>
    <property type="match status" value="1"/>
</dbReference>
<dbReference type="InterPro" id="IPR029486">
    <property type="entry name" value="GH97_N"/>
</dbReference>
<dbReference type="InterPro" id="IPR013780">
    <property type="entry name" value="Glyco_hydro_b"/>
</dbReference>
<feature type="domain" description="CBM6" evidence="4">
    <location>
        <begin position="651"/>
        <end position="794"/>
    </location>
</feature>
<dbReference type="PANTHER" id="PTHR35803:SF1">
    <property type="entry name" value="GLUCAN 1,4-ALPHA-GLUCOSIDASE SUSB"/>
    <property type="match status" value="1"/>
</dbReference>
<sequence length="1355" mass="145595">MARNDEPFLKQSRRGFLGGLSGVLAAAAFSRDVSAEDASVVVNDEDAPTRTVTSPDGTVAVTVDVSDGRPSYDLTFDGRTLVRSSALGFDFRRQPAFGATAGSGTVAPVGVTGSESGVETERWTPVWDQYDRVSEDYSYLRLGLEETASPGRRGTLELRVFDDGLGFRFWFTEDFGASDDRFVVTSENTEFDFAGDYTSWWIENRFAQPDGEPGRFEAEYQETPLSEIPSGTEPQIPSGTPTKEGAHTPLTMRAAEDAYLSVHEADLVDYATLSLSPQSAGSTTFSATLAPLPDGTKVSARAPHVTPWRTIQLGRDPGDLVESSLLPLLNDDLDTSVLPTVGGEPSTDWAQPKKYLGIWWLMIAGSANWEYKTDAEVRAAGGNPAQYIHGAKTERMKRYMSFASQQNIDSVLVEGWNEGWDTYPGDGSGFDFSVDGSTPDFDVPAVTDYGQSLDTPVEMTIHNETAGNAVNYEEQILEDDIFEGYEENHIRSIKNGYVSNQGLNVRGDVAPDTNQHSQLAVNHHELVTKEATANRQLLERHEAVKPTGRRRQYPSLAAAEVVKAQEYDGFGALGSDVDFDHHVTLPFTRMLAGPMSYQPGIFDITFNDSTGGRIVTTRAKQLAMYPNYFAGIQMAADRLEAYISPEFEVGQCLQAQAGELDGFITADVWRNAFGAHYVPVDPNRVASGSSVSYTVRDVPAAGEYDLHLRYASAPEENSPRVVEAGGPEFTLRVNDETRTVAPEFTSYWDDWQVYTTSVTLDAGDNEVAIELDYDDEGEFTGDVGGLNVNTVAVTETGEPSPVPAAYEGYTPENENFDAEPEFAFISDVPAGGWDDTSVLSAAIGDYVVTARRKDDEWFVGAMTDEFGRALDVPLDFLAPDRGGDDRPGEGQGPPDSPGKRNGTPTGNGNGTPEGNRKPRGKSGANGDAGPPSDGGPPEHAGRPERAGPPEDAGPSDGRVPSGPKYVAEIYSDGLDGASERNLTDVRIDEAVVDPSTTLLASMVRGGGTAVRIRPPESGEVDDLPEYERPTQEFDVDIDGEAFVQEPFVTATGSNDSDFVGGTDVEILVDGEVEAEQNVRLPPNADDVTVEFDFAIDSPGEYRVAVRRASGGTLASRTVTITPPATVATLSDPAGDDFGPGEYTYPTDGAFRPGAFDLRSTEVKETASLLQFTLEVDTLYNTFGGTNGFSPHMFVVWVRDPTKAGGSTESLDDLGANVTFEKPWHYRLRVDGFNVDLVNSAGGAVTDDEGNRVTPRVAADTEAGTVTLTFDRSAFGDVETTALEAIPMVQSEDFGGLRAVDVEASGFVFGGAKAGAVGNAPRIMDLATPEDVSQSAALAYDAEALASLPFVPLDGN</sequence>
<dbReference type="PROSITE" id="PS51175">
    <property type="entry name" value="CBM6"/>
    <property type="match status" value="1"/>
</dbReference>
<dbReference type="InterPro" id="IPR013785">
    <property type="entry name" value="Aldolase_TIM"/>
</dbReference>
<reference evidence="5 6" key="1">
    <citation type="journal article" date="2019" name="Int. J. Syst. Evol. Microbiol.">
        <title>The Global Catalogue of Microorganisms (GCM) 10K type strain sequencing project: providing services to taxonomists for standard genome sequencing and annotation.</title>
        <authorList>
            <consortium name="The Broad Institute Genomics Platform"/>
            <consortium name="The Broad Institute Genome Sequencing Center for Infectious Disease"/>
            <person name="Wu L."/>
            <person name="Ma J."/>
        </authorList>
    </citation>
    <scope>NUCLEOTIDE SEQUENCE [LARGE SCALE GENOMIC DNA]</scope>
    <source>
        <strain evidence="5 6">CGMCC 1.12553</strain>
    </source>
</reference>
<dbReference type="InterPro" id="IPR019563">
    <property type="entry name" value="GH97_catalytic"/>
</dbReference>
<dbReference type="InterPro" id="IPR006311">
    <property type="entry name" value="TAT_signal"/>
</dbReference>
<organism evidence="5 6">
    <name type="scientific">Halobium salinum</name>
    <dbReference type="NCBI Taxonomy" id="1364940"/>
    <lineage>
        <taxon>Archaea</taxon>
        <taxon>Methanobacteriati</taxon>
        <taxon>Methanobacteriota</taxon>
        <taxon>Stenosarchaea group</taxon>
        <taxon>Halobacteria</taxon>
        <taxon>Halobacteriales</taxon>
        <taxon>Haloferacaceae</taxon>
        <taxon>Halobium</taxon>
    </lineage>
</organism>
<gene>
    <name evidence="5" type="ORF">ACFO0N_15685</name>
</gene>
<keyword evidence="6" id="KW-1185">Reference proteome</keyword>
<evidence type="ECO:0000256" key="3">
    <source>
        <dbReference type="SAM" id="MobiDB-lite"/>
    </source>
</evidence>
<feature type="region of interest" description="Disordered" evidence="3">
    <location>
        <begin position="225"/>
        <end position="247"/>
    </location>
</feature>
<feature type="region of interest" description="Disordered" evidence="3">
    <location>
        <begin position="875"/>
        <end position="964"/>
    </location>
</feature>
<name>A0ABD5PF87_9EURY</name>